<evidence type="ECO:0000256" key="1">
    <source>
        <dbReference type="ARBA" id="ARBA00006484"/>
    </source>
</evidence>
<dbReference type="Proteomes" id="UP000295301">
    <property type="component" value="Unassembled WGS sequence"/>
</dbReference>
<dbReference type="CDD" id="cd05233">
    <property type="entry name" value="SDR_c"/>
    <property type="match status" value="1"/>
</dbReference>
<reference evidence="3 4" key="1">
    <citation type="submission" date="2019-03" db="EMBL/GenBank/DDBJ databases">
        <title>Ruegeria lutea sp. nov., a novel strain, isolated from marine sediment, the Masan Bay, South Korea.</title>
        <authorList>
            <person name="Kim J."/>
            <person name="Kim D.-Y."/>
            <person name="Lee S.-S."/>
        </authorList>
    </citation>
    <scope>NUCLEOTIDE SEQUENCE [LARGE SCALE GENOMIC DNA]</scope>
    <source>
        <strain evidence="3 4">318-1</strain>
    </source>
</reference>
<dbReference type="Pfam" id="PF13561">
    <property type="entry name" value="adh_short_C2"/>
    <property type="match status" value="1"/>
</dbReference>
<dbReference type="AlphaFoldDB" id="A0A4R5V2P8"/>
<proteinExistence type="inferred from homology"/>
<dbReference type="InterPro" id="IPR020904">
    <property type="entry name" value="Sc_DH/Rdtase_CS"/>
</dbReference>
<dbReference type="GO" id="GO:0016616">
    <property type="term" value="F:oxidoreductase activity, acting on the CH-OH group of donors, NAD or NADP as acceptor"/>
    <property type="evidence" value="ECO:0007669"/>
    <property type="project" value="TreeGrafter"/>
</dbReference>
<protein>
    <submittedName>
        <fullName evidence="3">SDR family oxidoreductase</fullName>
    </submittedName>
</protein>
<dbReference type="PRINTS" id="PR00080">
    <property type="entry name" value="SDRFAMILY"/>
</dbReference>
<dbReference type="InterPro" id="IPR002347">
    <property type="entry name" value="SDR_fam"/>
</dbReference>
<gene>
    <name evidence="3" type="ORF">E1832_13730</name>
</gene>
<comment type="caution">
    <text evidence="3">The sequence shown here is derived from an EMBL/GenBank/DDBJ whole genome shotgun (WGS) entry which is preliminary data.</text>
</comment>
<dbReference type="PANTHER" id="PTHR42760">
    <property type="entry name" value="SHORT-CHAIN DEHYDROGENASES/REDUCTASES FAMILY MEMBER"/>
    <property type="match status" value="1"/>
</dbReference>
<dbReference type="SUPFAM" id="SSF51735">
    <property type="entry name" value="NAD(P)-binding Rossmann-fold domains"/>
    <property type="match status" value="1"/>
</dbReference>
<dbReference type="FunFam" id="3.40.50.720:FF:000084">
    <property type="entry name" value="Short-chain dehydrogenase reductase"/>
    <property type="match status" value="1"/>
</dbReference>
<dbReference type="EMBL" id="SMUV01000068">
    <property type="protein sequence ID" value="TDK45716.1"/>
    <property type="molecule type" value="Genomic_DNA"/>
</dbReference>
<evidence type="ECO:0000256" key="2">
    <source>
        <dbReference type="ARBA" id="ARBA00023002"/>
    </source>
</evidence>
<keyword evidence="4" id="KW-1185">Reference proteome</keyword>
<dbReference type="PANTHER" id="PTHR42760:SF115">
    <property type="entry name" value="3-OXOACYL-[ACYL-CARRIER-PROTEIN] REDUCTASE FABG"/>
    <property type="match status" value="1"/>
</dbReference>
<sequence>MLPNFVFPFRRTILCVCPLACPDLQGGIQEGGISVARLKDKVALITGAGTGVGRACMEIFAGEGASVVGVSRTQSNLDETLKSVTEAGGKGQVVAADLSTPEGAQKAVDAAMAAYGRIDVLVNSAGVGYNFQDNNPGTMEDTANTSPEAWRQVMAINLDSGFYMCRLVIPEMQKQGGGAIVNVTSISGYQGLPGAHTYTAAKAGMINLTRSLCVAYAKDGIRANAIAPGFIATRMVESFLPLFEDEAVADSITPMRRPGRPEEMAYGCLYLASDEAGYCNGTILTIDGGTTARQ</sequence>
<dbReference type="InterPro" id="IPR036291">
    <property type="entry name" value="NAD(P)-bd_dom_sf"/>
</dbReference>
<dbReference type="PRINTS" id="PR00081">
    <property type="entry name" value="GDHRDH"/>
</dbReference>
<dbReference type="OrthoDB" id="7745792at2"/>
<dbReference type="PROSITE" id="PS00061">
    <property type="entry name" value="ADH_SHORT"/>
    <property type="match status" value="1"/>
</dbReference>
<evidence type="ECO:0000313" key="3">
    <source>
        <dbReference type="EMBL" id="TDK45716.1"/>
    </source>
</evidence>
<dbReference type="Gene3D" id="3.40.50.720">
    <property type="entry name" value="NAD(P)-binding Rossmann-like Domain"/>
    <property type="match status" value="1"/>
</dbReference>
<evidence type="ECO:0000313" key="4">
    <source>
        <dbReference type="Proteomes" id="UP000295301"/>
    </source>
</evidence>
<comment type="similarity">
    <text evidence="1">Belongs to the short-chain dehydrogenases/reductases (SDR) family.</text>
</comment>
<accession>A0A4R5V2P8</accession>
<name>A0A4R5V2P8_9RHOB</name>
<keyword evidence="2" id="KW-0560">Oxidoreductase</keyword>
<organism evidence="3 4">
    <name type="scientific">Antarcticimicrobium luteum</name>
    <dbReference type="NCBI Taxonomy" id="2547397"/>
    <lineage>
        <taxon>Bacteria</taxon>
        <taxon>Pseudomonadati</taxon>
        <taxon>Pseudomonadota</taxon>
        <taxon>Alphaproteobacteria</taxon>
        <taxon>Rhodobacterales</taxon>
        <taxon>Paracoccaceae</taxon>
        <taxon>Antarcticimicrobium</taxon>
    </lineage>
</organism>